<gene>
    <name evidence="1" type="ORF">E5357_17720</name>
</gene>
<dbReference type="Proteomes" id="UP000307720">
    <property type="component" value="Unassembled WGS sequence"/>
</dbReference>
<evidence type="ECO:0000313" key="1">
    <source>
        <dbReference type="EMBL" id="TGX95101.1"/>
    </source>
</evidence>
<proteinExistence type="predicted"/>
<accession>A0AC61QUX1</accession>
<comment type="caution">
    <text evidence="1">The sequence shown here is derived from an EMBL/GenBank/DDBJ whole genome shotgun (WGS) entry which is preliminary data.</text>
</comment>
<dbReference type="EMBL" id="SRZB01000126">
    <property type="protein sequence ID" value="TGX95101.1"/>
    <property type="molecule type" value="Genomic_DNA"/>
</dbReference>
<reference evidence="1" key="1">
    <citation type="submission" date="2019-04" db="EMBL/GenBank/DDBJ databases">
        <title>Microbes associate with the intestines of laboratory mice.</title>
        <authorList>
            <person name="Navarre W."/>
            <person name="Wong E."/>
            <person name="Huang K."/>
            <person name="Tropini C."/>
            <person name="Ng K."/>
            <person name="Yu B."/>
        </authorList>
    </citation>
    <scope>NUCLEOTIDE SEQUENCE</scope>
    <source>
        <strain evidence="1">NM72_1-8</strain>
    </source>
</reference>
<protein>
    <submittedName>
        <fullName evidence="1">Uncharacterized protein</fullName>
    </submittedName>
</protein>
<sequence length="273" mass="29529">MSDNWVVQNLENALDTWNEKLAEIWQLITQSPETFKGGAIWKVIVDIHGALQAIGLALLVLFFVVGVMRTCGDFASVKKPEHALKLFIRFALAKGAVTYGLELMMALFKIVQGVISAIMKAAGFGSAQKTVLPQEIVTAVEDCGFFESIPLWAVTLIGGLFITVLSFIMIMSVYGRFFKLYLYTAIAPVPLSSFAGEPSQSVGKSFIKSYSAVCLEGAIIVLACIIFSVFAASPPAVNPDAAAVTMVWGYIGELVFNMLVLVGAVKMADRVVR</sequence>
<name>A0AC61QUX1_9FIRM</name>
<evidence type="ECO:0000313" key="2">
    <source>
        <dbReference type="Proteomes" id="UP000307720"/>
    </source>
</evidence>
<feature type="non-terminal residue" evidence="1">
    <location>
        <position position="273"/>
    </location>
</feature>
<keyword evidence="2" id="KW-1185">Reference proteome</keyword>
<organism evidence="1 2">
    <name type="scientific">Hominisplanchenecus murintestinalis</name>
    <dbReference type="NCBI Taxonomy" id="2941517"/>
    <lineage>
        <taxon>Bacteria</taxon>
        <taxon>Bacillati</taxon>
        <taxon>Bacillota</taxon>
        <taxon>Clostridia</taxon>
        <taxon>Lachnospirales</taxon>
        <taxon>Lachnospiraceae</taxon>
        <taxon>Hominisplanchenecus</taxon>
    </lineage>
</organism>